<keyword evidence="2" id="KW-1185">Reference proteome</keyword>
<organism evidence="1 2">
    <name type="scientific">Solanum tuberosum</name>
    <name type="common">Potato</name>
    <dbReference type="NCBI Taxonomy" id="4113"/>
    <lineage>
        <taxon>Eukaryota</taxon>
        <taxon>Viridiplantae</taxon>
        <taxon>Streptophyta</taxon>
        <taxon>Embryophyta</taxon>
        <taxon>Tracheophyta</taxon>
        <taxon>Spermatophyta</taxon>
        <taxon>Magnoliopsida</taxon>
        <taxon>eudicotyledons</taxon>
        <taxon>Gunneridae</taxon>
        <taxon>Pentapetalae</taxon>
        <taxon>asterids</taxon>
        <taxon>lamiids</taxon>
        <taxon>Solanales</taxon>
        <taxon>Solanaceae</taxon>
        <taxon>Solanoideae</taxon>
        <taxon>Solaneae</taxon>
        <taxon>Solanum</taxon>
    </lineage>
</organism>
<name>A0ABQ7W8V9_SOLTU</name>
<dbReference type="Proteomes" id="UP000826656">
    <property type="component" value="Unassembled WGS sequence"/>
</dbReference>
<evidence type="ECO:0000313" key="1">
    <source>
        <dbReference type="EMBL" id="KAH0776548.1"/>
    </source>
</evidence>
<accession>A0ABQ7W8V9</accession>
<sequence>MGEVEGLKKYLGMRVDRLHLGPHNLPYILSSLYSRVPSFVIPGSSSGEQESSSDASFDVPSSRTLGFALFYPA</sequence>
<reference evidence="1 2" key="1">
    <citation type="journal article" date="2021" name="bioRxiv">
        <title>Chromosome-scale and haplotype-resolved genome assembly of a tetraploid potato cultivar.</title>
        <authorList>
            <person name="Sun H."/>
            <person name="Jiao W.-B."/>
            <person name="Krause K."/>
            <person name="Campoy J.A."/>
            <person name="Goel M."/>
            <person name="Folz-Donahue K."/>
            <person name="Kukat C."/>
            <person name="Huettel B."/>
            <person name="Schneeberger K."/>
        </authorList>
    </citation>
    <scope>NUCLEOTIDE SEQUENCE [LARGE SCALE GENOMIC DNA]</scope>
    <source>
        <strain evidence="1">SolTubOtavaFocal</strain>
        <tissue evidence="1">Leaves</tissue>
    </source>
</reference>
<gene>
    <name evidence="1" type="ORF">KY290_007959</name>
</gene>
<dbReference type="EMBL" id="JAIVGD010000003">
    <property type="protein sequence ID" value="KAH0776548.1"/>
    <property type="molecule type" value="Genomic_DNA"/>
</dbReference>
<proteinExistence type="predicted"/>
<protein>
    <submittedName>
        <fullName evidence="1">Uncharacterized protein</fullName>
    </submittedName>
</protein>
<comment type="caution">
    <text evidence="1">The sequence shown here is derived from an EMBL/GenBank/DDBJ whole genome shotgun (WGS) entry which is preliminary data.</text>
</comment>
<evidence type="ECO:0000313" key="2">
    <source>
        <dbReference type="Proteomes" id="UP000826656"/>
    </source>
</evidence>